<gene>
    <name evidence="1" type="ORF">F6X38_17905</name>
</gene>
<evidence type="ECO:0000313" key="2">
    <source>
        <dbReference type="Proteomes" id="UP000432089"/>
    </source>
</evidence>
<sequence length="94" mass="10510">MTRPAIAMWKQSSRRRLQLWEGNGRFGERLFATLDRQPNGTWLGSYGGEHDLSFVTREAGIEALSRRAAADHGVAVWTTTRIIVSYASSQPTTT</sequence>
<proteinExistence type="predicted"/>
<organism evidence="1 2">
    <name type="scientific">Plantimonas leprariae</name>
    <dbReference type="NCBI Taxonomy" id="2615207"/>
    <lineage>
        <taxon>Bacteria</taxon>
        <taxon>Pseudomonadati</taxon>
        <taxon>Pseudomonadota</taxon>
        <taxon>Alphaproteobacteria</taxon>
        <taxon>Hyphomicrobiales</taxon>
        <taxon>Aurantimonadaceae</taxon>
        <taxon>Plantimonas</taxon>
    </lineage>
</organism>
<dbReference type="EMBL" id="VZDO01000016">
    <property type="protein sequence ID" value="KAB0677549.1"/>
    <property type="molecule type" value="Genomic_DNA"/>
</dbReference>
<reference evidence="1 2" key="1">
    <citation type="submission" date="2019-09" db="EMBL/GenBank/DDBJ databases">
        <title>YIM 132180 draft genome.</title>
        <authorList>
            <person name="Zhang K."/>
        </authorList>
    </citation>
    <scope>NUCLEOTIDE SEQUENCE [LARGE SCALE GENOMIC DNA]</scope>
    <source>
        <strain evidence="1 2">YIM 132180</strain>
    </source>
</reference>
<comment type="caution">
    <text evidence="1">The sequence shown here is derived from an EMBL/GenBank/DDBJ whole genome shotgun (WGS) entry which is preliminary data.</text>
</comment>
<dbReference type="RefSeq" id="WP_150972052.1">
    <property type="nucleotide sequence ID" value="NZ_VZDO01000016.1"/>
</dbReference>
<protein>
    <submittedName>
        <fullName evidence="1">Uncharacterized protein</fullName>
    </submittedName>
</protein>
<accession>A0A7V7PLX6</accession>
<evidence type="ECO:0000313" key="1">
    <source>
        <dbReference type="EMBL" id="KAB0677549.1"/>
    </source>
</evidence>
<dbReference type="AlphaFoldDB" id="A0A7V7PLX6"/>
<dbReference type="Proteomes" id="UP000432089">
    <property type="component" value="Unassembled WGS sequence"/>
</dbReference>
<keyword evidence="2" id="KW-1185">Reference proteome</keyword>
<name>A0A7V7PLX6_9HYPH</name>